<evidence type="ECO:0000313" key="3">
    <source>
        <dbReference type="Proteomes" id="UP000245683"/>
    </source>
</evidence>
<dbReference type="InterPro" id="IPR010093">
    <property type="entry name" value="SinI_DNA-bd"/>
</dbReference>
<protein>
    <submittedName>
        <fullName evidence="2">Excisionase</fullName>
    </submittedName>
</protein>
<dbReference type="OrthoDB" id="9806039at2"/>
<organism evidence="2 3">
    <name type="scientific">Micromonospora globispora</name>
    <dbReference type="NCBI Taxonomy" id="1450148"/>
    <lineage>
        <taxon>Bacteria</taxon>
        <taxon>Bacillati</taxon>
        <taxon>Actinomycetota</taxon>
        <taxon>Actinomycetes</taxon>
        <taxon>Micromonosporales</taxon>
        <taxon>Micromonosporaceae</taxon>
        <taxon>Micromonospora</taxon>
    </lineage>
</organism>
<accession>A0A317JVW9</accession>
<dbReference type="EMBL" id="QGSV01000314">
    <property type="protein sequence ID" value="PWU44510.1"/>
    <property type="molecule type" value="Genomic_DNA"/>
</dbReference>
<dbReference type="InterPro" id="IPR009061">
    <property type="entry name" value="DNA-bd_dom_put_sf"/>
</dbReference>
<evidence type="ECO:0000259" key="1">
    <source>
        <dbReference type="Pfam" id="PF12728"/>
    </source>
</evidence>
<evidence type="ECO:0000313" key="2">
    <source>
        <dbReference type="EMBL" id="PWU44510.1"/>
    </source>
</evidence>
<dbReference type="Pfam" id="PF12728">
    <property type="entry name" value="HTH_17"/>
    <property type="match status" value="1"/>
</dbReference>
<sequence length="60" mass="6531">MTEPKSVRPAEAAALLGVCRDTVYVLMRSGRLRSVKLGRARLIPVASIEELLTATEEYAA</sequence>
<comment type="caution">
    <text evidence="2">The sequence shown here is derived from an EMBL/GenBank/DDBJ whole genome shotgun (WGS) entry which is preliminary data.</text>
</comment>
<dbReference type="Proteomes" id="UP000245683">
    <property type="component" value="Unassembled WGS sequence"/>
</dbReference>
<dbReference type="InterPro" id="IPR041657">
    <property type="entry name" value="HTH_17"/>
</dbReference>
<name>A0A317JVW9_9ACTN</name>
<dbReference type="RefSeq" id="WP_109947143.1">
    <property type="nucleotide sequence ID" value="NZ_QGSV01000314.1"/>
</dbReference>
<dbReference type="SUPFAM" id="SSF46955">
    <property type="entry name" value="Putative DNA-binding domain"/>
    <property type="match status" value="1"/>
</dbReference>
<dbReference type="NCBIfam" id="TIGR01764">
    <property type="entry name" value="excise"/>
    <property type="match status" value="1"/>
</dbReference>
<proteinExistence type="predicted"/>
<gene>
    <name evidence="2" type="ORF">DLJ46_25695</name>
</gene>
<dbReference type="GO" id="GO:0003677">
    <property type="term" value="F:DNA binding"/>
    <property type="evidence" value="ECO:0007669"/>
    <property type="project" value="InterPro"/>
</dbReference>
<reference evidence="3" key="1">
    <citation type="submission" date="2018-05" db="EMBL/GenBank/DDBJ databases">
        <title>Micromonospora globispora sp. nov. and Micromonospora rugosa sp. nov., isolated from marine sediment.</title>
        <authorList>
            <person name="Carro L."/>
            <person name="Aysel V."/>
            <person name="Cetin D."/>
            <person name="Igual J.M."/>
            <person name="Klenk H.-P."/>
            <person name="Trujillo M.E."/>
            <person name="Sahin N."/>
        </authorList>
    </citation>
    <scope>NUCLEOTIDE SEQUENCE [LARGE SCALE GENOMIC DNA]</scope>
    <source>
        <strain evidence="3">S2904</strain>
    </source>
</reference>
<dbReference type="AlphaFoldDB" id="A0A317JVW9"/>
<feature type="domain" description="Helix-turn-helix" evidence="1">
    <location>
        <begin position="9"/>
        <end position="54"/>
    </location>
</feature>
<keyword evidence="3" id="KW-1185">Reference proteome</keyword>